<dbReference type="AlphaFoldDB" id="A0A1M3TTE0"/>
<evidence type="ECO:0000256" key="1">
    <source>
        <dbReference type="SAM" id="MobiDB-lite"/>
    </source>
</evidence>
<dbReference type="PANTHER" id="PTHR42070">
    <property type="entry name" value="FILAMENT ASSOCIATED PROTEIN, PUTATIVE (AFU_ORTHOLOGUE AFUA_8G06630)-RELATED"/>
    <property type="match status" value="1"/>
</dbReference>
<evidence type="ECO:0000313" key="3">
    <source>
        <dbReference type="Proteomes" id="UP000184063"/>
    </source>
</evidence>
<sequence length="224" mass="25304">MDQEAKALQRKSRARRQDYVLKLEERIRAIQQETRQTDIANRIALQKMEMENHLIKNLILSPGISAASVKRYLQLADQNPLADRKVAIPAAIGTPSVASCQPSRSTSQQATSSVAIEDSVEQRSLNDNAQPTSTIPRQQFTEEQPKCTISPPCKKSTTDHLASEPPPYHQNTFNTTLYVASEEFLDRHIAQGIDKMTSDAEYARELRRLTSVVAQYRTTLYFRS</sequence>
<dbReference type="EMBL" id="KV878238">
    <property type="protein sequence ID" value="OJZ90157.1"/>
    <property type="molecule type" value="Genomic_DNA"/>
</dbReference>
<feature type="compositionally biased region" description="Polar residues" evidence="1">
    <location>
        <begin position="96"/>
        <end position="114"/>
    </location>
</feature>
<evidence type="ECO:0000313" key="2">
    <source>
        <dbReference type="EMBL" id="OJZ90157.1"/>
    </source>
</evidence>
<name>A0A1M3TTE0_ASPLC</name>
<dbReference type="VEuPathDB" id="FungiDB:ASPFODRAFT_205091"/>
<reference evidence="3" key="1">
    <citation type="journal article" date="2017" name="Genome Biol.">
        <title>Comparative genomics reveals high biological diversity and specific adaptations in the industrially and medically important fungal genus Aspergillus.</title>
        <authorList>
            <person name="de Vries R.P."/>
            <person name="Riley R."/>
            <person name="Wiebenga A."/>
            <person name="Aguilar-Osorio G."/>
            <person name="Amillis S."/>
            <person name="Uchima C.A."/>
            <person name="Anderluh G."/>
            <person name="Asadollahi M."/>
            <person name="Askin M."/>
            <person name="Barry K."/>
            <person name="Battaglia E."/>
            <person name="Bayram O."/>
            <person name="Benocci T."/>
            <person name="Braus-Stromeyer S.A."/>
            <person name="Caldana C."/>
            <person name="Canovas D."/>
            <person name="Cerqueira G.C."/>
            <person name="Chen F."/>
            <person name="Chen W."/>
            <person name="Choi C."/>
            <person name="Clum A."/>
            <person name="Dos Santos R.A."/>
            <person name="Damasio A.R."/>
            <person name="Diallinas G."/>
            <person name="Emri T."/>
            <person name="Fekete E."/>
            <person name="Flipphi M."/>
            <person name="Freyberg S."/>
            <person name="Gallo A."/>
            <person name="Gournas C."/>
            <person name="Habgood R."/>
            <person name="Hainaut M."/>
            <person name="Harispe M.L."/>
            <person name="Henrissat B."/>
            <person name="Hilden K.S."/>
            <person name="Hope R."/>
            <person name="Hossain A."/>
            <person name="Karabika E."/>
            <person name="Karaffa L."/>
            <person name="Karanyi Z."/>
            <person name="Krasevec N."/>
            <person name="Kuo A."/>
            <person name="Kusch H."/>
            <person name="LaButti K."/>
            <person name="Lagendijk E.L."/>
            <person name="Lapidus A."/>
            <person name="Levasseur A."/>
            <person name="Lindquist E."/>
            <person name="Lipzen A."/>
            <person name="Logrieco A.F."/>
            <person name="MacCabe A."/>
            <person name="Maekelae M.R."/>
            <person name="Malavazi I."/>
            <person name="Melin P."/>
            <person name="Meyer V."/>
            <person name="Mielnichuk N."/>
            <person name="Miskei M."/>
            <person name="Molnar A.P."/>
            <person name="Mule G."/>
            <person name="Ngan C.Y."/>
            <person name="Orejas M."/>
            <person name="Orosz E."/>
            <person name="Ouedraogo J.P."/>
            <person name="Overkamp K.M."/>
            <person name="Park H.-S."/>
            <person name="Perrone G."/>
            <person name="Piumi F."/>
            <person name="Punt P.J."/>
            <person name="Ram A.F."/>
            <person name="Ramon A."/>
            <person name="Rauscher S."/>
            <person name="Record E."/>
            <person name="Riano-Pachon D.M."/>
            <person name="Robert V."/>
            <person name="Roehrig J."/>
            <person name="Ruller R."/>
            <person name="Salamov A."/>
            <person name="Salih N.S."/>
            <person name="Samson R.A."/>
            <person name="Sandor E."/>
            <person name="Sanguinetti M."/>
            <person name="Schuetze T."/>
            <person name="Sepcic K."/>
            <person name="Shelest E."/>
            <person name="Sherlock G."/>
            <person name="Sophianopoulou V."/>
            <person name="Squina F.M."/>
            <person name="Sun H."/>
            <person name="Susca A."/>
            <person name="Todd R.B."/>
            <person name="Tsang A."/>
            <person name="Unkles S.E."/>
            <person name="van de Wiele N."/>
            <person name="van Rossen-Uffink D."/>
            <person name="Oliveira J.V."/>
            <person name="Vesth T.C."/>
            <person name="Visser J."/>
            <person name="Yu J.-H."/>
            <person name="Zhou M."/>
            <person name="Andersen M.R."/>
            <person name="Archer D.B."/>
            <person name="Baker S.E."/>
            <person name="Benoit I."/>
            <person name="Brakhage A.A."/>
            <person name="Braus G.H."/>
            <person name="Fischer R."/>
            <person name="Frisvad J.C."/>
            <person name="Goldman G.H."/>
            <person name="Houbraken J."/>
            <person name="Oakley B."/>
            <person name="Pocsi I."/>
            <person name="Scazzocchio C."/>
            <person name="Seiboth B."/>
            <person name="vanKuyk P.A."/>
            <person name="Wortman J."/>
            <person name="Dyer P.S."/>
            <person name="Grigoriev I.V."/>
        </authorList>
    </citation>
    <scope>NUCLEOTIDE SEQUENCE [LARGE SCALE GENOMIC DNA]</scope>
    <source>
        <strain evidence="3">CBS 106.47</strain>
    </source>
</reference>
<accession>A0A1M3TTE0</accession>
<organism evidence="2 3">
    <name type="scientific">Aspergillus luchuensis (strain CBS 106.47)</name>
    <dbReference type="NCBI Taxonomy" id="1137211"/>
    <lineage>
        <taxon>Eukaryota</taxon>
        <taxon>Fungi</taxon>
        <taxon>Dikarya</taxon>
        <taxon>Ascomycota</taxon>
        <taxon>Pezizomycotina</taxon>
        <taxon>Eurotiomycetes</taxon>
        <taxon>Eurotiomycetidae</taxon>
        <taxon>Eurotiales</taxon>
        <taxon>Aspergillaceae</taxon>
        <taxon>Aspergillus</taxon>
        <taxon>Aspergillus subgen. Circumdati</taxon>
    </lineage>
</organism>
<dbReference type="PANTHER" id="PTHR42070:SF1">
    <property type="entry name" value="FILAMENT ASSOCIATED PROTEIN, PUTATIVE (AFU_ORTHOLOGUE AFUA_8G06630)-RELATED"/>
    <property type="match status" value="1"/>
</dbReference>
<protein>
    <recommendedName>
        <fullName evidence="4">BZIP domain-containing protein</fullName>
    </recommendedName>
</protein>
<dbReference type="OrthoDB" id="4525978at2759"/>
<feature type="compositionally biased region" description="Polar residues" evidence="1">
    <location>
        <begin position="122"/>
        <end position="142"/>
    </location>
</feature>
<feature type="region of interest" description="Disordered" evidence="1">
    <location>
        <begin position="95"/>
        <end position="169"/>
    </location>
</feature>
<gene>
    <name evidence="2" type="ORF">ASPFODRAFT_205091</name>
</gene>
<evidence type="ECO:0008006" key="4">
    <source>
        <dbReference type="Google" id="ProtNLM"/>
    </source>
</evidence>
<dbReference type="Proteomes" id="UP000184063">
    <property type="component" value="Unassembled WGS sequence"/>
</dbReference>
<proteinExistence type="predicted"/>